<dbReference type="GO" id="GO:0030170">
    <property type="term" value="F:pyridoxal phosphate binding"/>
    <property type="evidence" value="ECO:0007669"/>
    <property type="project" value="InterPro"/>
</dbReference>
<evidence type="ECO:0000313" key="2">
    <source>
        <dbReference type="EMBL" id="PIK45165.1"/>
    </source>
</evidence>
<gene>
    <name evidence="2" type="ORF">BSL78_17982</name>
</gene>
<proteinExistence type="predicted"/>
<comment type="caution">
    <text evidence="2">The sequence shown here is derived from an EMBL/GenBank/DDBJ whole genome shotgun (WGS) entry which is preliminary data.</text>
</comment>
<reference evidence="2 3" key="1">
    <citation type="journal article" date="2017" name="PLoS Biol.">
        <title>The sea cucumber genome provides insights into morphological evolution and visceral regeneration.</title>
        <authorList>
            <person name="Zhang X."/>
            <person name="Sun L."/>
            <person name="Yuan J."/>
            <person name="Sun Y."/>
            <person name="Gao Y."/>
            <person name="Zhang L."/>
            <person name="Li S."/>
            <person name="Dai H."/>
            <person name="Hamel J.F."/>
            <person name="Liu C."/>
            <person name="Yu Y."/>
            <person name="Liu S."/>
            <person name="Lin W."/>
            <person name="Guo K."/>
            <person name="Jin S."/>
            <person name="Xu P."/>
            <person name="Storey K.B."/>
            <person name="Huan P."/>
            <person name="Zhang T."/>
            <person name="Zhou Y."/>
            <person name="Zhang J."/>
            <person name="Lin C."/>
            <person name="Li X."/>
            <person name="Xing L."/>
            <person name="Huo D."/>
            <person name="Sun M."/>
            <person name="Wang L."/>
            <person name="Mercier A."/>
            <person name="Li F."/>
            <person name="Yang H."/>
            <person name="Xiang J."/>
        </authorList>
    </citation>
    <scope>NUCLEOTIDE SEQUENCE [LARGE SCALE GENOMIC DNA]</scope>
    <source>
        <strain evidence="2">Shaxun</strain>
        <tissue evidence="2">Muscle</tissue>
    </source>
</reference>
<evidence type="ECO:0000259" key="1">
    <source>
        <dbReference type="Pfam" id="PF00155"/>
    </source>
</evidence>
<keyword evidence="3" id="KW-1185">Reference proteome</keyword>
<protein>
    <recommendedName>
        <fullName evidence="1">Aminotransferase class I/classII large domain-containing protein</fullName>
    </recommendedName>
</protein>
<dbReference type="SUPFAM" id="SSF53383">
    <property type="entry name" value="PLP-dependent transferases"/>
    <property type="match status" value="1"/>
</dbReference>
<dbReference type="OrthoDB" id="7042322at2759"/>
<accession>A0A2G8KB04</accession>
<dbReference type="PANTHER" id="PTHR42858">
    <property type="entry name" value="AMINOTRANSFERASE"/>
    <property type="match status" value="1"/>
</dbReference>
<feature type="domain" description="Aminotransferase class I/classII large" evidence="1">
    <location>
        <begin position="198"/>
        <end position="240"/>
    </location>
</feature>
<dbReference type="STRING" id="307972.A0A2G8KB04"/>
<dbReference type="AlphaFoldDB" id="A0A2G8KB04"/>
<dbReference type="InterPro" id="IPR004839">
    <property type="entry name" value="Aminotransferase_I/II_large"/>
</dbReference>
<dbReference type="InterPro" id="IPR015421">
    <property type="entry name" value="PyrdxlP-dep_Trfase_major"/>
</dbReference>
<name>A0A2G8KB04_STIJA</name>
<dbReference type="Pfam" id="PF00155">
    <property type="entry name" value="Aminotran_1_2"/>
    <property type="match status" value="1"/>
</dbReference>
<dbReference type="GO" id="GO:0047536">
    <property type="term" value="F:2-aminoadipate transaminase activity"/>
    <property type="evidence" value="ECO:0007669"/>
    <property type="project" value="TreeGrafter"/>
</dbReference>
<dbReference type="InterPro" id="IPR015424">
    <property type="entry name" value="PyrdxlP-dep_Trfase"/>
</dbReference>
<dbReference type="Gene3D" id="3.40.640.10">
    <property type="entry name" value="Type I PLP-dependent aspartate aminotransferase-like (Major domain)"/>
    <property type="match status" value="1"/>
</dbReference>
<dbReference type="PANTHER" id="PTHR42858:SF1">
    <property type="entry name" value="LD15494P"/>
    <property type="match status" value="1"/>
</dbReference>
<dbReference type="EMBL" id="MRZV01000730">
    <property type="protein sequence ID" value="PIK45165.1"/>
    <property type="molecule type" value="Genomic_DNA"/>
</dbReference>
<sequence>MASEFVLGMYPEANACLQSNRKSELDGIDATASKNIPLQQGYPPCKMVDRVSEIMKEACQKRLRKPRLVAICFTMGFAWEIPYFRAQLAKFLTDQYGYDVRNIALDIYLQRETTGYVWSHIRPIPSLHHVLPSRHLVFAEEPSYYLALEMMEKDIKRKIIHVPLDTKGILPEDLESTVKQFYPKEGFVPSKERLYWSMVYLISCFQNPTGACLSEDRCKAVVAIARKYHLLVVSDDLYGPLHWSFDTDGRTPSHAPKPLKYFDREEDEGFFGKCCIQQQLLKDNGPWTPNWMDGGSTGGSS</sequence>
<organism evidence="2 3">
    <name type="scientific">Stichopus japonicus</name>
    <name type="common">Sea cucumber</name>
    <dbReference type="NCBI Taxonomy" id="307972"/>
    <lineage>
        <taxon>Eukaryota</taxon>
        <taxon>Metazoa</taxon>
        <taxon>Echinodermata</taxon>
        <taxon>Eleutherozoa</taxon>
        <taxon>Echinozoa</taxon>
        <taxon>Holothuroidea</taxon>
        <taxon>Aspidochirotacea</taxon>
        <taxon>Aspidochirotida</taxon>
        <taxon>Stichopodidae</taxon>
        <taxon>Apostichopus</taxon>
    </lineage>
</organism>
<evidence type="ECO:0000313" key="3">
    <source>
        <dbReference type="Proteomes" id="UP000230750"/>
    </source>
</evidence>
<dbReference type="Proteomes" id="UP000230750">
    <property type="component" value="Unassembled WGS sequence"/>
</dbReference>